<dbReference type="Proteomes" id="UP001055879">
    <property type="component" value="Linkage Group LG16"/>
</dbReference>
<dbReference type="EMBL" id="CM042062">
    <property type="protein sequence ID" value="KAI3669879.1"/>
    <property type="molecule type" value="Genomic_DNA"/>
</dbReference>
<name>A0ACB8XPZ4_ARCLA</name>
<protein>
    <submittedName>
        <fullName evidence="1">Uncharacterized protein</fullName>
    </submittedName>
</protein>
<keyword evidence="2" id="KW-1185">Reference proteome</keyword>
<evidence type="ECO:0000313" key="2">
    <source>
        <dbReference type="Proteomes" id="UP001055879"/>
    </source>
</evidence>
<proteinExistence type="predicted"/>
<sequence>MIVFAQLEQVKLLPNVTNGVGDAVDCKKEDTDSDWLRCVTNKCLVSMLAADSCKFNAATARPVWCLICVVGFSSERWFDKLQSAGWLSLLESMIGYAVATSAEGNDCWFRGGGFRGVACGCWSAWLATGLFCFVSRILVKEESLMPGLQYYTYQPTYGARWGLFCFGFDVFLWCWSLRLF</sequence>
<reference evidence="2" key="1">
    <citation type="journal article" date="2022" name="Mol. Ecol. Resour.">
        <title>The genomes of chicory, endive, great burdock and yacon provide insights into Asteraceae palaeo-polyploidization history and plant inulin production.</title>
        <authorList>
            <person name="Fan W."/>
            <person name="Wang S."/>
            <person name="Wang H."/>
            <person name="Wang A."/>
            <person name="Jiang F."/>
            <person name="Liu H."/>
            <person name="Zhao H."/>
            <person name="Xu D."/>
            <person name="Zhang Y."/>
        </authorList>
    </citation>
    <scope>NUCLEOTIDE SEQUENCE [LARGE SCALE GENOMIC DNA]</scope>
    <source>
        <strain evidence="2">cv. Niubang</strain>
    </source>
</reference>
<comment type="caution">
    <text evidence="1">The sequence shown here is derived from an EMBL/GenBank/DDBJ whole genome shotgun (WGS) entry which is preliminary data.</text>
</comment>
<gene>
    <name evidence="1" type="ORF">L6452_41339</name>
</gene>
<organism evidence="1 2">
    <name type="scientific">Arctium lappa</name>
    <name type="common">Greater burdock</name>
    <name type="synonym">Lappa major</name>
    <dbReference type="NCBI Taxonomy" id="4217"/>
    <lineage>
        <taxon>Eukaryota</taxon>
        <taxon>Viridiplantae</taxon>
        <taxon>Streptophyta</taxon>
        <taxon>Embryophyta</taxon>
        <taxon>Tracheophyta</taxon>
        <taxon>Spermatophyta</taxon>
        <taxon>Magnoliopsida</taxon>
        <taxon>eudicotyledons</taxon>
        <taxon>Gunneridae</taxon>
        <taxon>Pentapetalae</taxon>
        <taxon>asterids</taxon>
        <taxon>campanulids</taxon>
        <taxon>Asterales</taxon>
        <taxon>Asteraceae</taxon>
        <taxon>Carduoideae</taxon>
        <taxon>Cardueae</taxon>
        <taxon>Arctiinae</taxon>
        <taxon>Arctium</taxon>
    </lineage>
</organism>
<reference evidence="1 2" key="2">
    <citation type="journal article" date="2022" name="Mol. Ecol. Resour.">
        <title>The genomes of chicory, endive, great burdock and yacon provide insights into Asteraceae paleo-polyploidization history and plant inulin production.</title>
        <authorList>
            <person name="Fan W."/>
            <person name="Wang S."/>
            <person name="Wang H."/>
            <person name="Wang A."/>
            <person name="Jiang F."/>
            <person name="Liu H."/>
            <person name="Zhao H."/>
            <person name="Xu D."/>
            <person name="Zhang Y."/>
        </authorList>
    </citation>
    <scope>NUCLEOTIDE SEQUENCE [LARGE SCALE GENOMIC DNA]</scope>
    <source>
        <strain evidence="2">cv. Niubang</strain>
    </source>
</reference>
<accession>A0ACB8XPZ4</accession>
<evidence type="ECO:0000313" key="1">
    <source>
        <dbReference type="EMBL" id="KAI3669879.1"/>
    </source>
</evidence>